<accession>A0A194AFA6</accession>
<name>A0A194AFA6_9BACT</name>
<dbReference type="RefSeq" id="WP_069857549.1">
    <property type="nucleotide sequence ID" value="NZ_BDFE01000008.1"/>
</dbReference>
<evidence type="ECO:0000256" key="4">
    <source>
        <dbReference type="PROSITE-ProRule" id="PRU00520"/>
    </source>
</evidence>
<dbReference type="EMBL" id="BDFE01000008">
    <property type="protein sequence ID" value="GAU07880.1"/>
    <property type="molecule type" value="Genomic_DNA"/>
</dbReference>
<comment type="similarity">
    <text evidence="1 5">Belongs to the acylphosphatase family.</text>
</comment>
<evidence type="ECO:0000256" key="5">
    <source>
        <dbReference type="RuleBase" id="RU004168"/>
    </source>
</evidence>
<keyword evidence="8" id="KW-1185">Reference proteome</keyword>
<dbReference type="PROSITE" id="PS51160">
    <property type="entry name" value="ACYLPHOSPHATASE_3"/>
    <property type="match status" value="1"/>
</dbReference>
<sequence>MTKSLQCIVTGKVQGVNFRAWTHDQAKALGLTGWVRNLKENQVEVLLQGPEDKIEEMKKRLIQGSELSRIDKLDAKFIDYDKQHTSFQIRG</sequence>
<comment type="catalytic activity">
    <reaction evidence="3 4">
        <text>an acyl phosphate + H2O = a carboxylate + phosphate + H(+)</text>
        <dbReference type="Rhea" id="RHEA:14965"/>
        <dbReference type="ChEBI" id="CHEBI:15377"/>
        <dbReference type="ChEBI" id="CHEBI:15378"/>
        <dbReference type="ChEBI" id="CHEBI:29067"/>
        <dbReference type="ChEBI" id="CHEBI:43474"/>
        <dbReference type="ChEBI" id="CHEBI:59918"/>
        <dbReference type="EC" id="3.6.1.7"/>
    </reaction>
</comment>
<dbReference type="InterPro" id="IPR020456">
    <property type="entry name" value="Acylphosphatase"/>
</dbReference>
<feature type="domain" description="Acylphosphatase-like" evidence="6">
    <location>
        <begin position="4"/>
        <end position="91"/>
    </location>
</feature>
<proteinExistence type="inferred from homology"/>
<feature type="active site" evidence="4">
    <location>
        <position position="37"/>
    </location>
</feature>
<dbReference type="PANTHER" id="PTHR47268:SF4">
    <property type="entry name" value="ACYLPHOSPHATASE"/>
    <property type="match status" value="1"/>
</dbReference>
<dbReference type="PRINTS" id="PR00112">
    <property type="entry name" value="ACYLPHPHTASE"/>
</dbReference>
<dbReference type="GO" id="GO:0003998">
    <property type="term" value="F:acylphosphatase activity"/>
    <property type="evidence" value="ECO:0007669"/>
    <property type="project" value="UniProtKB-EC"/>
</dbReference>
<dbReference type="Proteomes" id="UP000095200">
    <property type="component" value="Unassembled WGS sequence"/>
</dbReference>
<dbReference type="PANTHER" id="PTHR47268">
    <property type="entry name" value="ACYLPHOSPHATASE"/>
    <property type="match status" value="1"/>
</dbReference>
<gene>
    <name evidence="7" type="ORF">DPF_0579</name>
</gene>
<dbReference type="AlphaFoldDB" id="A0A194AFA6"/>
<evidence type="ECO:0000313" key="7">
    <source>
        <dbReference type="EMBL" id="GAU07880.1"/>
    </source>
</evidence>
<dbReference type="InterPro" id="IPR001792">
    <property type="entry name" value="Acylphosphatase-like_dom"/>
</dbReference>
<organism evidence="7 8">
    <name type="scientific">Desulfoplanes formicivorans</name>
    <dbReference type="NCBI Taxonomy" id="1592317"/>
    <lineage>
        <taxon>Bacteria</taxon>
        <taxon>Pseudomonadati</taxon>
        <taxon>Thermodesulfobacteriota</taxon>
        <taxon>Desulfovibrionia</taxon>
        <taxon>Desulfovibrionales</taxon>
        <taxon>Desulfoplanaceae</taxon>
        <taxon>Desulfoplanes</taxon>
    </lineage>
</organism>
<comment type="caution">
    <text evidence="7">The sequence shown here is derived from an EMBL/GenBank/DDBJ whole genome shotgun (WGS) entry which is preliminary data.</text>
</comment>
<dbReference type="EC" id="3.6.1.7" evidence="2 4"/>
<evidence type="ECO:0000256" key="1">
    <source>
        <dbReference type="ARBA" id="ARBA00005614"/>
    </source>
</evidence>
<dbReference type="OrthoDB" id="5295388at2"/>
<dbReference type="SUPFAM" id="SSF54975">
    <property type="entry name" value="Acylphosphatase/BLUF domain-like"/>
    <property type="match status" value="1"/>
</dbReference>
<dbReference type="Gene3D" id="3.30.70.100">
    <property type="match status" value="1"/>
</dbReference>
<dbReference type="PROSITE" id="PS00150">
    <property type="entry name" value="ACYLPHOSPHATASE_1"/>
    <property type="match status" value="1"/>
</dbReference>
<dbReference type="InterPro" id="IPR036046">
    <property type="entry name" value="Acylphosphatase-like_dom_sf"/>
</dbReference>
<reference evidence="8" key="1">
    <citation type="submission" date="2016-06" db="EMBL/GenBank/DDBJ databases">
        <title>Draft genome sequence of Desulfoplanes formicivorans strain Pf12B.</title>
        <authorList>
            <person name="Watanabe M."/>
            <person name="Kojima H."/>
            <person name="Fukui M."/>
        </authorList>
    </citation>
    <scope>NUCLEOTIDE SEQUENCE [LARGE SCALE GENOMIC DNA]</scope>
    <source>
        <strain evidence="8">Pf12B</strain>
    </source>
</reference>
<dbReference type="InterPro" id="IPR017968">
    <property type="entry name" value="Acylphosphatase_CS"/>
</dbReference>
<evidence type="ECO:0000256" key="3">
    <source>
        <dbReference type="ARBA" id="ARBA00047645"/>
    </source>
</evidence>
<dbReference type="Pfam" id="PF00708">
    <property type="entry name" value="Acylphosphatase"/>
    <property type="match status" value="1"/>
</dbReference>
<keyword evidence="4" id="KW-0378">Hydrolase</keyword>
<protein>
    <recommendedName>
        <fullName evidence="2 4">acylphosphatase</fullName>
        <ecNumber evidence="2 4">3.6.1.7</ecNumber>
    </recommendedName>
</protein>
<evidence type="ECO:0000259" key="6">
    <source>
        <dbReference type="PROSITE" id="PS51160"/>
    </source>
</evidence>
<evidence type="ECO:0000256" key="2">
    <source>
        <dbReference type="ARBA" id="ARBA00012150"/>
    </source>
</evidence>
<dbReference type="STRING" id="1592317.DPF_0579"/>
<feature type="active site" evidence="4">
    <location>
        <position position="19"/>
    </location>
</feature>
<evidence type="ECO:0000313" key="8">
    <source>
        <dbReference type="Proteomes" id="UP000095200"/>
    </source>
</evidence>